<dbReference type="EMBL" id="BSUN01000001">
    <property type="protein sequence ID" value="GMA35933.1"/>
    <property type="molecule type" value="Genomic_DNA"/>
</dbReference>
<keyword evidence="3" id="KW-1185">Reference proteome</keyword>
<keyword evidence="1" id="KW-1133">Transmembrane helix</keyword>
<feature type="transmembrane region" description="Helical" evidence="1">
    <location>
        <begin position="12"/>
        <end position="34"/>
    </location>
</feature>
<comment type="caution">
    <text evidence="2">The sequence shown here is derived from an EMBL/GenBank/DDBJ whole genome shotgun (WGS) entry which is preliminary data.</text>
</comment>
<evidence type="ECO:0000256" key="1">
    <source>
        <dbReference type="SAM" id="Phobius"/>
    </source>
</evidence>
<accession>A0ABQ6IDJ9</accession>
<dbReference type="Proteomes" id="UP001157125">
    <property type="component" value="Unassembled WGS sequence"/>
</dbReference>
<evidence type="ECO:0000313" key="2">
    <source>
        <dbReference type="EMBL" id="GMA35933.1"/>
    </source>
</evidence>
<keyword evidence="1" id="KW-0472">Membrane</keyword>
<feature type="transmembrane region" description="Helical" evidence="1">
    <location>
        <begin position="95"/>
        <end position="116"/>
    </location>
</feature>
<protein>
    <recommendedName>
        <fullName evidence="4">DUF2975 domain-containing protein</fullName>
    </recommendedName>
</protein>
<feature type="transmembrane region" description="Helical" evidence="1">
    <location>
        <begin position="128"/>
        <end position="151"/>
    </location>
</feature>
<sequence>MNDTRQLDRSDRIGMYLSTAMLVLVGATFIWLSIQRVIEVARGGGIPVDVPLDSEPVTVPLGPGGAAVDAVATTATVEVTDPAAATLFALYAQPIWLALTVCAGLAVTGAFFLRLARGRAFEKGTAGLAYAGASILLAGWLGGSILTNMTTNGALSAISDYTYEAVTFETNLFPVVATLVIGGVAAALQIGEKAQRETDGLV</sequence>
<reference evidence="3" key="1">
    <citation type="journal article" date="2019" name="Int. J. Syst. Evol. Microbiol.">
        <title>The Global Catalogue of Microorganisms (GCM) 10K type strain sequencing project: providing services to taxonomists for standard genome sequencing and annotation.</title>
        <authorList>
            <consortium name="The Broad Institute Genomics Platform"/>
            <consortium name="The Broad Institute Genome Sequencing Center for Infectious Disease"/>
            <person name="Wu L."/>
            <person name="Ma J."/>
        </authorList>
    </citation>
    <scope>NUCLEOTIDE SEQUENCE [LARGE SCALE GENOMIC DNA]</scope>
    <source>
        <strain evidence="3">NBRC 112299</strain>
    </source>
</reference>
<proteinExistence type="predicted"/>
<gene>
    <name evidence="2" type="ORF">GCM10025876_21370</name>
</gene>
<organism evidence="2 3">
    <name type="scientific">Demequina litorisediminis</name>
    <dbReference type="NCBI Taxonomy" id="1849022"/>
    <lineage>
        <taxon>Bacteria</taxon>
        <taxon>Bacillati</taxon>
        <taxon>Actinomycetota</taxon>
        <taxon>Actinomycetes</taxon>
        <taxon>Micrococcales</taxon>
        <taxon>Demequinaceae</taxon>
        <taxon>Demequina</taxon>
    </lineage>
</organism>
<feature type="transmembrane region" description="Helical" evidence="1">
    <location>
        <begin position="171"/>
        <end position="188"/>
    </location>
</feature>
<evidence type="ECO:0000313" key="3">
    <source>
        <dbReference type="Proteomes" id="UP001157125"/>
    </source>
</evidence>
<evidence type="ECO:0008006" key="4">
    <source>
        <dbReference type="Google" id="ProtNLM"/>
    </source>
</evidence>
<dbReference type="RefSeq" id="WP_284328293.1">
    <property type="nucleotide sequence ID" value="NZ_BSUN01000001.1"/>
</dbReference>
<name>A0ABQ6IDJ9_9MICO</name>
<keyword evidence="1" id="KW-0812">Transmembrane</keyword>